<dbReference type="CDD" id="cd04301">
    <property type="entry name" value="NAT_SF"/>
    <property type="match status" value="1"/>
</dbReference>
<dbReference type="Gene3D" id="3.40.630.30">
    <property type="match status" value="1"/>
</dbReference>
<dbReference type="AlphaFoldDB" id="A0A8B2NQN0"/>
<comment type="caution">
    <text evidence="2">The sequence shown here is derived from an EMBL/GenBank/DDBJ whole genome shotgun (WGS) entry which is preliminary data.</text>
</comment>
<dbReference type="InterPro" id="IPR000182">
    <property type="entry name" value="GNAT_dom"/>
</dbReference>
<evidence type="ECO:0000259" key="1">
    <source>
        <dbReference type="PROSITE" id="PS51186"/>
    </source>
</evidence>
<dbReference type="Pfam" id="PF00583">
    <property type="entry name" value="Acetyltransf_1"/>
    <property type="match status" value="1"/>
</dbReference>
<dbReference type="Proteomes" id="UP000249590">
    <property type="component" value="Unassembled WGS sequence"/>
</dbReference>
<protein>
    <submittedName>
        <fullName evidence="2">GNAT family N-acetyltransferase</fullName>
    </submittedName>
</protein>
<dbReference type="PROSITE" id="PS51186">
    <property type="entry name" value="GNAT"/>
    <property type="match status" value="1"/>
</dbReference>
<dbReference type="SUPFAM" id="SSF55729">
    <property type="entry name" value="Acyl-CoA N-acyltransferases (Nat)"/>
    <property type="match status" value="1"/>
</dbReference>
<evidence type="ECO:0000313" key="2">
    <source>
        <dbReference type="EMBL" id="RAI00982.1"/>
    </source>
</evidence>
<dbReference type="GO" id="GO:0016747">
    <property type="term" value="F:acyltransferase activity, transferring groups other than amino-acyl groups"/>
    <property type="evidence" value="ECO:0007669"/>
    <property type="project" value="InterPro"/>
</dbReference>
<proteinExistence type="predicted"/>
<keyword evidence="2" id="KW-0808">Transferase</keyword>
<accession>A0A8B2NQN0</accession>
<name>A0A8B2NQN0_9HYPH</name>
<evidence type="ECO:0000313" key="3">
    <source>
        <dbReference type="Proteomes" id="UP000249590"/>
    </source>
</evidence>
<sequence>MAPSMSDKAAFASVVVRRLRRSEMNLVIDHFMRLDDESRRRRFCRPVNDAYLRSYVMGEKYRPGHIEGVFVDGVLRGIAELRPLGGEYRGHAEAAFSVELPFQRRGLGTRLFERLVLRARNHGIHTLSMACLPENRAMQTLARRLGGSIVRWPGEMQGTLTEEPANVFSMAREAVAEMAGTAFATLDWWARYDPTGWMPRRAPSRSRAA</sequence>
<dbReference type="InterPro" id="IPR016181">
    <property type="entry name" value="Acyl_CoA_acyltransferase"/>
</dbReference>
<feature type="domain" description="N-acetyltransferase" evidence="1">
    <location>
        <begin position="14"/>
        <end position="175"/>
    </location>
</feature>
<reference evidence="2 3" key="1">
    <citation type="submission" date="2018-05" db="EMBL/GenBank/DDBJ databases">
        <title>Acuticoccus sediminis sp. nov., isolated from deep-sea sediment of Indian Ocean.</title>
        <authorList>
            <person name="Liu X."/>
            <person name="Lai Q."/>
            <person name="Du Y."/>
            <person name="Sun F."/>
            <person name="Zhang X."/>
            <person name="Wang S."/>
            <person name="Shao Z."/>
        </authorList>
    </citation>
    <scope>NUCLEOTIDE SEQUENCE [LARGE SCALE GENOMIC DNA]</scope>
    <source>
        <strain evidence="2 3">PTG4-2</strain>
    </source>
</reference>
<gene>
    <name evidence="2" type="ORF">DLJ53_17295</name>
</gene>
<dbReference type="EMBL" id="QHHQ01000003">
    <property type="protein sequence ID" value="RAI00982.1"/>
    <property type="molecule type" value="Genomic_DNA"/>
</dbReference>
<organism evidence="2 3">
    <name type="scientific">Acuticoccus sediminis</name>
    <dbReference type="NCBI Taxonomy" id="2184697"/>
    <lineage>
        <taxon>Bacteria</taxon>
        <taxon>Pseudomonadati</taxon>
        <taxon>Pseudomonadota</taxon>
        <taxon>Alphaproteobacteria</taxon>
        <taxon>Hyphomicrobiales</taxon>
        <taxon>Amorphaceae</taxon>
        <taxon>Acuticoccus</taxon>
    </lineage>
</organism>
<keyword evidence="3" id="KW-1185">Reference proteome</keyword>